<accession>A0A3E3I0H6</accession>
<dbReference type="EMBL" id="QVLV01000014">
    <property type="protein sequence ID" value="RGE57717.1"/>
    <property type="molecule type" value="Genomic_DNA"/>
</dbReference>
<comment type="caution">
    <text evidence="9">The sequence shown here is derived from an EMBL/GenBank/DDBJ whole genome shotgun (WGS) entry which is preliminary data.</text>
</comment>
<proteinExistence type="inferred from homology"/>
<protein>
    <submittedName>
        <fullName evidence="9">Carbohydrate ABC transporter permease</fullName>
    </submittedName>
</protein>
<dbReference type="PROSITE" id="PS50928">
    <property type="entry name" value="ABC_TM1"/>
    <property type="match status" value="1"/>
</dbReference>
<dbReference type="SUPFAM" id="SSF161098">
    <property type="entry name" value="MetI-like"/>
    <property type="match status" value="1"/>
</dbReference>
<evidence type="ECO:0000256" key="4">
    <source>
        <dbReference type="ARBA" id="ARBA00022692"/>
    </source>
</evidence>
<gene>
    <name evidence="9" type="ORF">DXC51_18680</name>
</gene>
<dbReference type="PANTHER" id="PTHR43744:SF9">
    <property type="entry name" value="POLYGALACTURONAN_RHAMNOGALACTURONAN TRANSPORT SYSTEM PERMEASE PROTEIN YTCP"/>
    <property type="match status" value="1"/>
</dbReference>
<evidence type="ECO:0000256" key="1">
    <source>
        <dbReference type="ARBA" id="ARBA00004651"/>
    </source>
</evidence>
<evidence type="ECO:0000313" key="9">
    <source>
        <dbReference type="EMBL" id="RGE57717.1"/>
    </source>
</evidence>
<dbReference type="Gene3D" id="1.10.3720.10">
    <property type="entry name" value="MetI-like"/>
    <property type="match status" value="1"/>
</dbReference>
<keyword evidence="5 7" id="KW-1133">Transmembrane helix</keyword>
<feature type="transmembrane region" description="Helical" evidence="7">
    <location>
        <begin position="185"/>
        <end position="207"/>
    </location>
</feature>
<dbReference type="Pfam" id="PF00528">
    <property type="entry name" value="BPD_transp_1"/>
    <property type="match status" value="1"/>
</dbReference>
<dbReference type="GO" id="GO:0055085">
    <property type="term" value="P:transmembrane transport"/>
    <property type="evidence" value="ECO:0007669"/>
    <property type="project" value="InterPro"/>
</dbReference>
<dbReference type="GO" id="GO:0005886">
    <property type="term" value="C:plasma membrane"/>
    <property type="evidence" value="ECO:0007669"/>
    <property type="project" value="UniProtKB-SubCell"/>
</dbReference>
<reference evidence="9" key="1">
    <citation type="submission" date="2018-08" db="EMBL/GenBank/DDBJ databases">
        <title>A genome reference for cultivated species of the human gut microbiota.</title>
        <authorList>
            <person name="Zou Y."/>
            <person name="Xue W."/>
            <person name="Luo G."/>
        </authorList>
    </citation>
    <scope>NUCLEOTIDE SEQUENCE [LARGE SCALE GENOMIC DNA]</scope>
    <source>
        <strain evidence="9">TF05-5AC</strain>
    </source>
</reference>
<feature type="transmembrane region" description="Helical" evidence="7">
    <location>
        <begin position="144"/>
        <end position="164"/>
    </location>
</feature>
<dbReference type="AlphaFoldDB" id="A0A3E3I0H6"/>
<feature type="transmembrane region" description="Helical" evidence="7">
    <location>
        <begin position="259"/>
        <end position="278"/>
    </location>
</feature>
<comment type="subcellular location">
    <subcellularLocation>
        <location evidence="1 7">Cell membrane</location>
        <topology evidence="1 7">Multi-pass membrane protein</topology>
    </subcellularLocation>
</comment>
<keyword evidence="2 7" id="KW-0813">Transport</keyword>
<evidence type="ECO:0000256" key="6">
    <source>
        <dbReference type="ARBA" id="ARBA00023136"/>
    </source>
</evidence>
<dbReference type="GeneID" id="97988840"/>
<dbReference type="CDD" id="cd06261">
    <property type="entry name" value="TM_PBP2"/>
    <property type="match status" value="1"/>
</dbReference>
<keyword evidence="4 7" id="KW-0812">Transmembrane</keyword>
<keyword evidence="6 7" id="KW-0472">Membrane</keyword>
<comment type="similarity">
    <text evidence="7">Belongs to the binding-protein-dependent transport system permease family.</text>
</comment>
<organism evidence="9 10">
    <name type="scientific">Eisenbergiella massiliensis</name>
    <dbReference type="NCBI Taxonomy" id="1720294"/>
    <lineage>
        <taxon>Bacteria</taxon>
        <taxon>Bacillati</taxon>
        <taxon>Bacillota</taxon>
        <taxon>Clostridia</taxon>
        <taxon>Lachnospirales</taxon>
        <taxon>Lachnospiraceae</taxon>
        <taxon>Eisenbergiella</taxon>
    </lineage>
</organism>
<name>A0A3E3I0H6_9FIRM</name>
<dbReference type="Proteomes" id="UP000260812">
    <property type="component" value="Unassembled WGS sequence"/>
</dbReference>
<feature type="transmembrane region" description="Helical" evidence="7">
    <location>
        <begin position="12"/>
        <end position="32"/>
    </location>
</feature>
<evidence type="ECO:0000256" key="5">
    <source>
        <dbReference type="ARBA" id="ARBA00022989"/>
    </source>
</evidence>
<sequence>MLKYKTLENRIFDFVVTLILIILGLLCFLPLLHVLALSLSSKNAAVAGRVSFWPVEFTLASYEYLLNDSRFFQAFWISVKRVILGGGLNLICTVLMAYPLSLEKDEFPSRDRYMWFTIFCMLFGASLVPWYFVIKGTGLLNSIWALVIPSAVPVYNVILLMNFFRNQPKAIKESAKIDGINQIQMMSLICVPLAKPAIATVTLFSIVGHWNNFFDGMLLINTPSKVPLQTYIQSLVINMSDTSKLSTEQLINMMSQRTFNSAKIVIATVPILIIYPFMQKYFVTGITLGSVKE</sequence>
<evidence type="ECO:0000256" key="7">
    <source>
        <dbReference type="RuleBase" id="RU363032"/>
    </source>
</evidence>
<dbReference type="RefSeq" id="WP_117545155.1">
    <property type="nucleotide sequence ID" value="NZ_JBKUNB010000038.1"/>
</dbReference>
<dbReference type="InterPro" id="IPR000515">
    <property type="entry name" value="MetI-like"/>
</dbReference>
<evidence type="ECO:0000313" key="10">
    <source>
        <dbReference type="Proteomes" id="UP000260812"/>
    </source>
</evidence>
<feature type="domain" description="ABC transmembrane type-1" evidence="8">
    <location>
        <begin position="75"/>
        <end position="278"/>
    </location>
</feature>
<feature type="transmembrane region" description="Helical" evidence="7">
    <location>
        <begin position="82"/>
        <end position="101"/>
    </location>
</feature>
<keyword evidence="3" id="KW-1003">Cell membrane</keyword>
<feature type="transmembrane region" description="Helical" evidence="7">
    <location>
        <begin position="113"/>
        <end position="132"/>
    </location>
</feature>
<keyword evidence="10" id="KW-1185">Reference proteome</keyword>
<evidence type="ECO:0000256" key="2">
    <source>
        <dbReference type="ARBA" id="ARBA00022448"/>
    </source>
</evidence>
<evidence type="ECO:0000259" key="8">
    <source>
        <dbReference type="PROSITE" id="PS50928"/>
    </source>
</evidence>
<evidence type="ECO:0000256" key="3">
    <source>
        <dbReference type="ARBA" id="ARBA00022475"/>
    </source>
</evidence>
<dbReference type="InterPro" id="IPR035906">
    <property type="entry name" value="MetI-like_sf"/>
</dbReference>
<dbReference type="PANTHER" id="PTHR43744">
    <property type="entry name" value="ABC TRANSPORTER PERMEASE PROTEIN MG189-RELATED-RELATED"/>
    <property type="match status" value="1"/>
</dbReference>